<dbReference type="GO" id="GO:0042790">
    <property type="term" value="P:nucleolar large rRNA transcription by RNA polymerase I"/>
    <property type="evidence" value="ECO:0007669"/>
    <property type="project" value="TreeGrafter"/>
</dbReference>
<keyword evidence="5" id="KW-0862">Zinc</keyword>
<comment type="similarity">
    <text evidence="2">Belongs to the RRN7/TAF1B family.</text>
</comment>
<name>A0A812E714_ACAPH</name>
<keyword evidence="8" id="KW-0804">Transcription</keyword>
<dbReference type="PANTHER" id="PTHR31576:SF2">
    <property type="entry name" value="TATA BOX-BINDING PROTEIN-ASSOCIATED FACTOR RNA POLYMERASE I SUBUNIT B"/>
    <property type="match status" value="1"/>
</dbReference>
<dbReference type="GO" id="GO:0070860">
    <property type="term" value="C:RNA polymerase I core factor complex"/>
    <property type="evidence" value="ECO:0007669"/>
    <property type="project" value="InterPro"/>
</dbReference>
<dbReference type="GO" id="GO:0001164">
    <property type="term" value="F:RNA polymerase I core promoter sequence-specific DNA binding"/>
    <property type="evidence" value="ECO:0007669"/>
    <property type="project" value="InterPro"/>
</dbReference>
<accession>A0A812E714</accession>
<evidence type="ECO:0000256" key="3">
    <source>
        <dbReference type="ARBA" id="ARBA00022723"/>
    </source>
</evidence>
<gene>
    <name evidence="12" type="ORF">SPHA_68292</name>
</gene>
<dbReference type="PANTHER" id="PTHR31576">
    <property type="entry name" value="TATA BOX-BINDING PROTEIN-ASSOCIATED FACTOR RNA POLYMERASE I SUBUNIT B"/>
    <property type="match status" value="1"/>
</dbReference>
<dbReference type="InterPro" id="IPR048540">
    <property type="entry name" value="Rrn7_cyclin_N"/>
</dbReference>
<keyword evidence="9" id="KW-0539">Nucleus</keyword>
<dbReference type="OrthoDB" id="10069252at2759"/>
<keyword evidence="6" id="KW-0805">Transcription regulation</keyword>
<evidence type="ECO:0000256" key="5">
    <source>
        <dbReference type="ARBA" id="ARBA00022833"/>
    </source>
</evidence>
<dbReference type="InterPro" id="IPR033599">
    <property type="entry name" value="TAF1B/Rrn7"/>
</dbReference>
<feature type="domain" description="Rrn7/TAF1B N-terminal cyclin" evidence="10">
    <location>
        <begin position="76"/>
        <end position="223"/>
    </location>
</feature>
<keyword evidence="13" id="KW-1185">Reference proteome</keyword>
<organism evidence="12 13">
    <name type="scientific">Acanthosepion pharaonis</name>
    <name type="common">Pharaoh cuttlefish</name>
    <name type="synonym">Sepia pharaonis</name>
    <dbReference type="NCBI Taxonomy" id="158019"/>
    <lineage>
        <taxon>Eukaryota</taxon>
        <taxon>Metazoa</taxon>
        <taxon>Spiralia</taxon>
        <taxon>Lophotrochozoa</taxon>
        <taxon>Mollusca</taxon>
        <taxon>Cephalopoda</taxon>
        <taxon>Coleoidea</taxon>
        <taxon>Decapodiformes</taxon>
        <taxon>Sepiida</taxon>
        <taxon>Sepiina</taxon>
        <taxon>Sepiidae</taxon>
        <taxon>Acanthosepion</taxon>
    </lineage>
</organism>
<evidence type="ECO:0000259" key="11">
    <source>
        <dbReference type="Pfam" id="PF20645"/>
    </source>
</evidence>
<protein>
    <submittedName>
        <fullName evidence="12">TAF1B</fullName>
    </submittedName>
</protein>
<comment type="subcellular location">
    <subcellularLocation>
        <location evidence="1">Nucleus</location>
        <location evidence="1">Nucleolus</location>
    </subcellularLocation>
</comment>
<evidence type="ECO:0000256" key="6">
    <source>
        <dbReference type="ARBA" id="ARBA00023015"/>
    </source>
</evidence>
<keyword evidence="7" id="KW-0238">DNA-binding</keyword>
<dbReference type="Proteomes" id="UP000597762">
    <property type="component" value="Unassembled WGS sequence"/>
</dbReference>
<keyword evidence="4" id="KW-0863">Zinc-finger</keyword>
<dbReference type="GO" id="GO:0005668">
    <property type="term" value="C:RNA polymerase transcription factor SL1 complex"/>
    <property type="evidence" value="ECO:0007669"/>
    <property type="project" value="TreeGrafter"/>
</dbReference>
<evidence type="ECO:0000256" key="1">
    <source>
        <dbReference type="ARBA" id="ARBA00004604"/>
    </source>
</evidence>
<evidence type="ECO:0000313" key="12">
    <source>
        <dbReference type="EMBL" id="CAE1317749.1"/>
    </source>
</evidence>
<evidence type="ECO:0000256" key="8">
    <source>
        <dbReference type="ARBA" id="ARBA00023163"/>
    </source>
</evidence>
<reference evidence="12" key="1">
    <citation type="submission" date="2021-01" db="EMBL/GenBank/DDBJ databases">
        <authorList>
            <person name="Li R."/>
            <person name="Bekaert M."/>
        </authorList>
    </citation>
    <scope>NUCLEOTIDE SEQUENCE</scope>
    <source>
        <strain evidence="12">Farmed</strain>
    </source>
</reference>
<feature type="domain" description="Rrn7/TAF1B C-terminal cyclin" evidence="11">
    <location>
        <begin position="241"/>
        <end position="400"/>
    </location>
</feature>
<dbReference type="Pfam" id="PF20645">
    <property type="entry name" value="Rrn7_cyclin_C"/>
    <property type="match status" value="1"/>
</dbReference>
<dbReference type="Pfam" id="PF20644">
    <property type="entry name" value="Rrn7_cyclin_N"/>
    <property type="match status" value="1"/>
</dbReference>
<evidence type="ECO:0000256" key="4">
    <source>
        <dbReference type="ARBA" id="ARBA00022771"/>
    </source>
</evidence>
<dbReference type="AlphaFoldDB" id="A0A812E714"/>
<evidence type="ECO:0000313" key="13">
    <source>
        <dbReference type="Proteomes" id="UP000597762"/>
    </source>
</evidence>
<comment type="caution">
    <text evidence="12">The sequence shown here is derived from an EMBL/GenBank/DDBJ whole genome shotgun (WGS) entry which is preliminary data.</text>
</comment>
<dbReference type="InterPro" id="IPR048538">
    <property type="entry name" value="Rrn7_cyclin_C"/>
</dbReference>
<evidence type="ECO:0000256" key="2">
    <source>
        <dbReference type="ARBA" id="ARBA00006899"/>
    </source>
</evidence>
<keyword evidence="3" id="KW-0479">Metal-binding</keyword>
<sequence length="591" mass="68110">MLFGNTVYRCCIKFISYVCLSCLYYCTTCQTQSQDVIEMDIDDFSSRNYKYARKKKKEILVEAEKYGRLWTTSEGFQFIIKEQVKALIDLGANPKLKDIVFDIWARYLNKTGVAFCSEETSKKPQIHTCLTRSRDAHIATSNDPFIKPLMRHKKVQDLTKNLYGNRRAAVSQYRHLERMSMVKTISFCYLGLLYTNNLTTLSDIIRWINMEKIPYMNASNLFPENIKFFAEDTLTFNSPNVPSCRNIRKICGLLVKFLDLGDLPSVPIMDLANKYLCQLDLPGELHGILNNLTSNTPEIWVNAKRNRILPPYECIAMAYIVVLLKMLFGLDDVTERNLSNFARVYSSYTAGEQKMFIWDDWVAHISRKVANMKRYREALEQNQPFIVQDLQQFLSYCEKMSRSNTRISILKERATRKEDLCNSIKSLFNLITDRLKESNPNLEENLPSTPLESTNLFNNSTSQPNESQGIQFRKASVRFITHPETFLHMNPFNISDPTIQSIHSHSEGSDDEDPFTSLISASSAEDSCSSGKKKWGRIRHVVRSTFHYKRLTSSPPLFPRLLSLTPSFTPLGHMGATSLNNTRDCYCCFHK</sequence>
<dbReference type="GO" id="GO:0008270">
    <property type="term" value="F:zinc ion binding"/>
    <property type="evidence" value="ECO:0007669"/>
    <property type="project" value="UniProtKB-KW"/>
</dbReference>
<evidence type="ECO:0000259" key="10">
    <source>
        <dbReference type="Pfam" id="PF20644"/>
    </source>
</evidence>
<evidence type="ECO:0000256" key="7">
    <source>
        <dbReference type="ARBA" id="ARBA00023125"/>
    </source>
</evidence>
<evidence type="ECO:0000256" key="9">
    <source>
        <dbReference type="ARBA" id="ARBA00023242"/>
    </source>
</evidence>
<dbReference type="EMBL" id="CAHIKZ030004961">
    <property type="protein sequence ID" value="CAE1317749.1"/>
    <property type="molecule type" value="Genomic_DNA"/>
</dbReference>
<proteinExistence type="inferred from homology"/>